<evidence type="ECO:0000256" key="7">
    <source>
        <dbReference type="ARBA" id="ARBA00023125"/>
    </source>
</evidence>
<proteinExistence type="inferred from homology"/>
<evidence type="ECO:0000313" key="11">
    <source>
        <dbReference type="EMBL" id="PFX23058.1"/>
    </source>
</evidence>
<dbReference type="GO" id="GO:0006260">
    <property type="term" value="P:DNA replication"/>
    <property type="evidence" value="ECO:0007669"/>
    <property type="project" value="UniProtKB-KW"/>
</dbReference>
<feature type="compositionally biased region" description="Basic and acidic residues" evidence="9">
    <location>
        <begin position="84"/>
        <end position="101"/>
    </location>
</feature>
<dbReference type="PANTHER" id="PTHR33568">
    <property type="entry name" value="DNA POLYMERASE"/>
    <property type="match status" value="1"/>
</dbReference>
<evidence type="ECO:0000256" key="4">
    <source>
        <dbReference type="ARBA" id="ARBA00022695"/>
    </source>
</evidence>
<keyword evidence="3" id="KW-0808">Transferase</keyword>
<feature type="domain" description="DNA-directed DNA polymerase family B mitochondria/virus" evidence="10">
    <location>
        <begin position="472"/>
        <end position="728"/>
    </location>
</feature>
<evidence type="ECO:0000256" key="1">
    <source>
        <dbReference type="ARBA" id="ARBA00005755"/>
    </source>
</evidence>
<keyword evidence="5" id="KW-0235">DNA replication</keyword>
<dbReference type="InterPro" id="IPR012337">
    <property type="entry name" value="RNaseH-like_sf"/>
</dbReference>
<name>A0A2B4S3B5_STYPI</name>
<feature type="region of interest" description="Disordered" evidence="9">
    <location>
        <begin position="377"/>
        <end position="398"/>
    </location>
</feature>
<dbReference type="Gene3D" id="3.30.420.10">
    <property type="entry name" value="Ribonuclease H-like superfamily/Ribonuclease H"/>
    <property type="match status" value="1"/>
</dbReference>
<gene>
    <name evidence="11" type="ORF">AWC38_SpisGene12391</name>
</gene>
<keyword evidence="7" id="KW-0238">DNA-binding</keyword>
<feature type="compositionally biased region" description="Basic and acidic residues" evidence="9">
    <location>
        <begin position="821"/>
        <end position="837"/>
    </location>
</feature>
<keyword evidence="6" id="KW-0239">DNA-directed DNA polymerase</keyword>
<feature type="compositionally biased region" description="Low complexity" evidence="9">
    <location>
        <begin position="945"/>
        <end position="956"/>
    </location>
</feature>
<dbReference type="InterPro" id="IPR004868">
    <property type="entry name" value="DNA-dir_DNA_pol_B_mt/vir"/>
</dbReference>
<accession>A0A2B4S3B5</accession>
<dbReference type="EC" id="2.7.7.7" evidence="2"/>
<comment type="similarity">
    <text evidence="1">Belongs to the DNA polymerase type-B family.</text>
</comment>
<evidence type="ECO:0000256" key="3">
    <source>
        <dbReference type="ARBA" id="ARBA00022679"/>
    </source>
</evidence>
<dbReference type="OrthoDB" id="10064239at2759"/>
<dbReference type="Pfam" id="PF03175">
    <property type="entry name" value="DNA_pol_B_2"/>
    <property type="match status" value="1"/>
</dbReference>
<evidence type="ECO:0000259" key="10">
    <source>
        <dbReference type="Pfam" id="PF03175"/>
    </source>
</evidence>
<feature type="compositionally biased region" description="Polar residues" evidence="9">
    <location>
        <begin position="931"/>
        <end position="944"/>
    </location>
</feature>
<keyword evidence="4" id="KW-0548">Nucleotidyltransferase</keyword>
<keyword evidence="12" id="KW-1185">Reference proteome</keyword>
<dbReference type="AlphaFoldDB" id="A0A2B4S3B5"/>
<dbReference type="Proteomes" id="UP000225706">
    <property type="component" value="Unassembled WGS sequence"/>
</dbReference>
<feature type="region of interest" description="Disordered" evidence="9">
    <location>
        <begin position="872"/>
        <end position="982"/>
    </location>
</feature>
<comment type="caution">
    <text evidence="11">The sequence shown here is derived from an EMBL/GenBank/DDBJ whole genome shotgun (WGS) entry which is preliminary data.</text>
</comment>
<protein>
    <recommendedName>
        <fullName evidence="2">DNA-directed DNA polymerase</fullName>
        <ecNumber evidence="2">2.7.7.7</ecNumber>
    </recommendedName>
</protein>
<evidence type="ECO:0000313" key="12">
    <source>
        <dbReference type="Proteomes" id="UP000225706"/>
    </source>
</evidence>
<sequence>MPNNNGKRTFDEEFGDDGVSDSQLNEIAELLDMPEVTDQQMAELGEDMERESSPLFEFNFQPVGRPKKALNTVKKHRGTAQKRQLREATKQDDIGKESTRGVPDMARRVLDSSKAPNGRDLQPNDRVMFNFSTKKFSHPLQSAKFTVEEIAQDTTRWETYMQTYYNNLCDKPSTLTRCAKELHAKAGVPEGPCGRAELIQFQEFLAPDYSLKVMSVRYPYSITYEGKNCGPLVLSLLFESDPEGGVGHYHGCTSYASFIETSYFCHECNRGFDHDEYSHHPCEGRHCPSCKTLECGLKDTLPSLHCSQCNRHFFDNSCMSLHREKGLCQKLIRCGICCHEFKPEEKEPHRCYWGECRNCKEDVDLRNHQCFIQRVSPKEDQRKKKPKNKLIQDRKKNPEASEYYEPPVKVWADYEAMLDEDGTHIPILIAAQTSESDDVEEFYGPECTGDFLAFLDELGYGPPEENRHYSEHREVIGIFHNLKGYDSVFLQEQMVKEGRRFESLIHNGTKNLCMKVGKISFKDSMCFLPMSLAAFSTFGITELKKGFFPHKFHTPEHQHYIGPLPAPEFYDPEGMAPKKKQEFEEWYAEERSKNLPFNLKEELISYCRSDVALLKAGCLKFIAEFKAIAKFDLIEKCITIAQACNRYTVVEMWQCQWEEKKKSDPVLRNFTQTLQITTPLQPRDAFFGGRTGATTLYHRIDSTQEEQIRYVDVTSEYPWIVNMSHATGSVSRTFVLLDKNLNAVPSKAELGRMVTAGKVKDILFTKSQDSDAIGTNLTAAFPSLAAKDLASLKVIKSYARGNAMMKVADGLSSGGQILEHFGGKSPEKPDEGNDRNISEASTTAPNNRLADWTTELCKEKETAVSAQARVAGNCARLTQKPEPKGTKDPSSSQRREAGQSVKPSKKGDGGKTTTGTPTRDSMNKGFDNLGQMFQGSHSADVSQGSCFSDDLSSADSDVSEVEEPVAKRPNSDEAGQSTENENILGQLEKTLTQQNIKERKSTVI</sequence>
<feature type="region of interest" description="Disordered" evidence="9">
    <location>
        <begin position="1"/>
        <end position="20"/>
    </location>
</feature>
<dbReference type="GO" id="GO:0003887">
    <property type="term" value="F:DNA-directed DNA polymerase activity"/>
    <property type="evidence" value="ECO:0007669"/>
    <property type="project" value="UniProtKB-KW"/>
</dbReference>
<dbReference type="SUPFAM" id="SSF53098">
    <property type="entry name" value="Ribonuclease H-like"/>
    <property type="match status" value="1"/>
</dbReference>
<feature type="compositionally biased region" description="Basic and acidic residues" evidence="9">
    <location>
        <begin position="879"/>
        <end position="897"/>
    </location>
</feature>
<dbReference type="GO" id="GO:0000166">
    <property type="term" value="F:nucleotide binding"/>
    <property type="evidence" value="ECO:0007669"/>
    <property type="project" value="InterPro"/>
</dbReference>
<feature type="region of interest" description="Disordered" evidence="9">
    <location>
        <begin position="71"/>
        <end position="101"/>
    </location>
</feature>
<dbReference type="GO" id="GO:0003677">
    <property type="term" value="F:DNA binding"/>
    <property type="evidence" value="ECO:0007669"/>
    <property type="project" value="UniProtKB-KW"/>
</dbReference>
<evidence type="ECO:0000256" key="8">
    <source>
        <dbReference type="ARBA" id="ARBA00049244"/>
    </source>
</evidence>
<organism evidence="11 12">
    <name type="scientific">Stylophora pistillata</name>
    <name type="common">Smooth cauliflower coral</name>
    <dbReference type="NCBI Taxonomy" id="50429"/>
    <lineage>
        <taxon>Eukaryota</taxon>
        <taxon>Metazoa</taxon>
        <taxon>Cnidaria</taxon>
        <taxon>Anthozoa</taxon>
        <taxon>Hexacorallia</taxon>
        <taxon>Scleractinia</taxon>
        <taxon>Astrocoeniina</taxon>
        <taxon>Pocilloporidae</taxon>
        <taxon>Stylophora</taxon>
    </lineage>
</organism>
<feature type="compositionally biased region" description="Polar residues" evidence="9">
    <location>
        <begin position="973"/>
        <end position="982"/>
    </location>
</feature>
<feature type="compositionally biased region" description="Low complexity" evidence="9">
    <location>
        <begin position="911"/>
        <end position="920"/>
    </location>
</feature>
<dbReference type="EMBL" id="LSMT01000219">
    <property type="protein sequence ID" value="PFX23058.1"/>
    <property type="molecule type" value="Genomic_DNA"/>
</dbReference>
<evidence type="ECO:0000256" key="9">
    <source>
        <dbReference type="SAM" id="MobiDB-lite"/>
    </source>
</evidence>
<evidence type="ECO:0000256" key="2">
    <source>
        <dbReference type="ARBA" id="ARBA00012417"/>
    </source>
</evidence>
<comment type="catalytic activity">
    <reaction evidence="8">
        <text>DNA(n) + a 2'-deoxyribonucleoside 5'-triphosphate = DNA(n+1) + diphosphate</text>
        <dbReference type="Rhea" id="RHEA:22508"/>
        <dbReference type="Rhea" id="RHEA-COMP:17339"/>
        <dbReference type="Rhea" id="RHEA-COMP:17340"/>
        <dbReference type="ChEBI" id="CHEBI:33019"/>
        <dbReference type="ChEBI" id="CHEBI:61560"/>
        <dbReference type="ChEBI" id="CHEBI:173112"/>
        <dbReference type="EC" id="2.7.7.7"/>
    </reaction>
</comment>
<feature type="compositionally biased region" description="Basic residues" evidence="9">
    <location>
        <begin position="71"/>
        <end position="80"/>
    </location>
</feature>
<evidence type="ECO:0000256" key="5">
    <source>
        <dbReference type="ARBA" id="ARBA00022705"/>
    </source>
</evidence>
<feature type="region of interest" description="Disordered" evidence="9">
    <location>
        <begin position="817"/>
        <end position="848"/>
    </location>
</feature>
<dbReference type="PANTHER" id="PTHR33568:SF3">
    <property type="entry name" value="DNA-DIRECTED DNA POLYMERASE"/>
    <property type="match status" value="1"/>
</dbReference>
<evidence type="ECO:0000256" key="6">
    <source>
        <dbReference type="ARBA" id="ARBA00022932"/>
    </source>
</evidence>
<reference evidence="12" key="1">
    <citation type="journal article" date="2017" name="bioRxiv">
        <title>Comparative analysis of the genomes of Stylophora pistillata and Acropora digitifera provides evidence for extensive differences between species of corals.</title>
        <authorList>
            <person name="Voolstra C.R."/>
            <person name="Li Y."/>
            <person name="Liew Y.J."/>
            <person name="Baumgarten S."/>
            <person name="Zoccola D."/>
            <person name="Flot J.-F."/>
            <person name="Tambutte S."/>
            <person name="Allemand D."/>
            <person name="Aranda M."/>
        </authorList>
    </citation>
    <scope>NUCLEOTIDE SEQUENCE [LARGE SCALE GENOMIC DNA]</scope>
</reference>
<dbReference type="InterPro" id="IPR036397">
    <property type="entry name" value="RNaseH_sf"/>
</dbReference>